<accession>A0A318EHK6</accession>
<reference evidence="2 3" key="1">
    <citation type="submission" date="2018-04" db="EMBL/GenBank/DDBJ databases">
        <title>Genomic Encyclopedia of Type Strains, Phase IV (KMG-IV): sequencing the most valuable type-strain genomes for metagenomic binning, comparative biology and taxonomic classification.</title>
        <authorList>
            <person name="Goeker M."/>
        </authorList>
    </citation>
    <scope>NUCLEOTIDE SEQUENCE [LARGE SCALE GENOMIC DNA]</scope>
    <source>
        <strain evidence="2 3">DSM 104150</strain>
    </source>
</reference>
<feature type="transmembrane region" description="Helical" evidence="1">
    <location>
        <begin position="16"/>
        <end position="34"/>
    </location>
</feature>
<keyword evidence="1" id="KW-1133">Transmembrane helix</keyword>
<keyword evidence="1" id="KW-0812">Transmembrane</keyword>
<evidence type="ECO:0000256" key="1">
    <source>
        <dbReference type="SAM" id="Phobius"/>
    </source>
</evidence>
<keyword evidence="3" id="KW-1185">Reference proteome</keyword>
<name>A0A318EHK6_9GAMM</name>
<gene>
    <name evidence="2" type="ORF">C8D93_101470</name>
</gene>
<proteinExistence type="predicted"/>
<keyword evidence="1" id="KW-0472">Membrane</keyword>
<protein>
    <recommendedName>
        <fullName evidence="4">DUF2970 family protein</fullName>
    </recommendedName>
</protein>
<dbReference type="EMBL" id="QICN01000001">
    <property type="protein sequence ID" value="PXV71420.1"/>
    <property type="molecule type" value="Genomic_DNA"/>
</dbReference>
<evidence type="ECO:0000313" key="2">
    <source>
        <dbReference type="EMBL" id="PXV71420.1"/>
    </source>
</evidence>
<evidence type="ECO:0008006" key="4">
    <source>
        <dbReference type="Google" id="ProtNLM"/>
    </source>
</evidence>
<dbReference type="Pfam" id="PF11174">
    <property type="entry name" value="DUF2970"/>
    <property type="match status" value="1"/>
</dbReference>
<dbReference type="InterPro" id="IPR021344">
    <property type="entry name" value="DUF2970"/>
</dbReference>
<feature type="transmembrane region" description="Helical" evidence="1">
    <location>
        <begin position="46"/>
        <end position="68"/>
    </location>
</feature>
<organism evidence="2 3">
    <name type="scientific">Sinimarinibacterium flocculans</name>
    <dbReference type="NCBI Taxonomy" id="985250"/>
    <lineage>
        <taxon>Bacteria</taxon>
        <taxon>Pseudomonadati</taxon>
        <taxon>Pseudomonadota</taxon>
        <taxon>Gammaproteobacteria</taxon>
        <taxon>Nevskiales</taxon>
        <taxon>Nevskiaceae</taxon>
        <taxon>Sinimarinibacterium</taxon>
    </lineage>
</organism>
<dbReference type="Proteomes" id="UP000248330">
    <property type="component" value="Unassembled WGS sequence"/>
</dbReference>
<comment type="caution">
    <text evidence="2">The sequence shown here is derived from an EMBL/GenBank/DDBJ whole genome shotgun (WGS) entry which is preliminary data.</text>
</comment>
<evidence type="ECO:0000313" key="3">
    <source>
        <dbReference type="Proteomes" id="UP000248330"/>
    </source>
</evidence>
<dbReference type="RefSeq" id="WP_110263535.1">
    <property type="nucleotide sequence ID" value="NZ_CAKZQT010000007.1"/>
</dbReference>
<dbReference type="OrthoDB" id="5625885at2"/>
<sequence length="77" mass="8292">MSNDDSSQRGDDAAPGLWQTVASVAASFFGVQSARNRERDFTKGKPLHFIVVGLAMTLAFILVIWAAVRFALHSAGL</sequence>
<dbReference type="AlphaFoldDB" id="A0A318EHK6"/>